<accession>A0ACB6RMT7</accession>
<protein>
    <submittedName>
        <fullName evidence="1">Uncharacterized protein</fullName>
    </submittedName>
</protein>
<dbReference type="Proteomes" id="UP000799754">
    <property type="component" value="Unassembled WGS sequence"/>
</dbReference>
<name>A0ACB6RMT7_9PLEO</name>
<gene>
    <name evidence="1" type="ORF">BU25DRAFT_212480</name>
</gene>
<dbReference type="EMBL" id="MU006745">
    <property type="protein sequence ID" value="KAF2622418.1"/>
    <property type="molecule type" value="Genomic_DNA"/>
</dbReference>
<keyword evidence="2" id="KW-1185">Reference proteome</keyword>
<reference evidence="1" key="1">
    <citation type="journal article" date="2020" name="Stud. Mycol.">
        <title>101 Dothideomycetes genomes: a test case for predicting lifestyles and emergence of pathogens.</title>
        <authorList>
            <person name="Haridas S."/>
            <person name="Albert R."/>
            <person name="Binder M."/>
            <person name="Bloem J."/>
            <person name="Labutti K."/>
            <person name="Salamov A."/>
            <person name="Andreopoulos B."/>
            <person name="Baker S."/>
            <person name="Barry K."/>
            <person name="Bills G."/>
            <person name="Bluhm B."/>
            <person name="Cannon C."/>
            <person name="Castanera R."/>
            <person name="Culley D."/>
            <person name="Daum C."/>
            <person name="Ezra D."/>
            <person name="Gonzalez J."/>
            <person name="Henrissat B."/>
            <person name="Kuo A."/>
            <person name="Liang C."/>
            <person name="Lipzen A."/>
            <person name="Lutzoni F."/>
            <person name="Magnuson J."/>
            <person name="Mondo S."/>
            <person name="Nolan M."/>
            <person name="Ohm R."/>
            <person name="Pangilinan J."/>
            <person name="Park H.-J."/>
            <person name="Ramirez L."/>
            <person name="Alfaro M."/>
            <person name="Sun H."/>
            <person name="Tritt A."/>
            <person name="Yoshinaga Y."/>
            <person name="Zwiers L.-H."/>
            <person name="Turgeon B."/>
            <person name="Goodwin S."/>
            <person name="Spatafora J."/>
            <person name="Crous P."/>
            <person name="Grigoriev I."/>
        </authorList>
    </citation>
    <scope>NUCLEOTIDE SEQUENCE</scope>
    <source>
        <strain evidence="1">CBS 525.71</strain>
    </source>
</reference>
<organism evidence="1 2">
    <name type="scientific">Macroventuria anomochaeta</name>
    <dbReference type="NCBI Taxonomy" id="301207"/>
    <lineage>
        <taxon>Eukaryota</taxon>
        <taxon>Fungi</taxon>
        <taxon>Dikarya</taxon>
        <taxon>Ascomycota</taxon>
        <taxon>Pezizomycotina</taxon>
        <taxon>Dothideomycetes</taxon>
        <taxon>Pleosporomycetidae</taxon>
        <taxon>Pleosporales</taxon>
        <taxon>Pleosporineae</taxon>
        <taxon>Didymellaceae</taxon>
        <taxon>Macroventuria</taxon>
    </lineage>
</organism>
<sequence length="95" mass="10584">MRLHLSKASHLLFWPVITGHILQRGTQDVGIAPRTIEGSQKRCFSSVPLLSAFLEAPKAVGQAQPVMRPPGLRREREESRKVNANLCSDVATIRR</sequence>
<evidence type="ECO:0000313" key="2">
    <source>
        <dbReference type="Proteomes" id="UP000799754"/>
    </source>
</evidence>
<proteinExistence type="predicted"/>
<comment type="caution">
    <text evidence="1">The sequence shown here is derived from an EMBL/GenBank/DDBJ whole genome shotgun (WGS) entry which is preliminary data.</text>
</comment>
<evidence type="ECO:0000313" key="1">
    <source>
        <dbReference type="EMBL" id="KAF2622418.1"/>
    </source>
</evidence>